<dbReference type="Proteomes" id="UP000185984">
    <property type="component" value="Unassembled WGS sequence"/>
</dbReference>
<evidence type="ECO:0000313" key="1">
    <source>
        <dbReference type="EMBL" id="OKH25468.1"/>
    </source>
</evidence>
<dbReference type="EMBL" id="MRCC01000010">
    <property type="protein sequence ID" value="OKH25468.1"/>
    <property type="molecule type" value="Genomic_DNA"/>
</dbReference>
<dbReference type="STRING" id="247279.NIES1031_13965"/>
<comment type="caution">
    <text evidence="1">The sequence shown here is derived from an EMBL/GenBank/DDBJ whole genome shotgun (WGS) entry which is preliminary data.</text>
</comment>
<name>A0A1U7HPI9_9CHRO</name>
<gene>
    <name evidence="1" type="ORF">NIES1031_13965</name>
</gene>
<proteinExistence type="predicted"/>
<evidence type="ECO:0000313" key="2">
    <source>
        <dbReference type="Proteomes" id="UP000185984"/>
    </source>
</evidence>
<keyword evidence="2" id="KW-1185">Reference proteome</keyword>
<dbReference type="RefSeq" id="WP_073550064.1">
    <property type="nucleotide sequence ID" value="NZ_CAWMVK010000002.1"/>
</dbReference>
<sequence>MSKFWQPKRVLVCTLIALTSGIVSAYIGSQISLKVQGQKCQSQPWGLETACQAWITPRAVWQGGSTGLYLGTLLGGIVSILGTTKAHTIKKADSQEKVADNLALFADELELTPTQRVVLQRFLILVTLKLAASSQTASQEDTTLSVEELHQLLAIAKQKQLLERSLTSQQIAQLLKEIGICSDTRRESSSRTATHIPGQTQDN</sequence>
<accession>A0A1U7HPI9</accession>
<dbReference type="AlphaFoldDB" id="A0A1U7HPI9"/>
<reference evidence="1 2" key="1">
    <citation type="submission" date="2016-11" db="EMBL/GenBank/DDBJ databases">
        <title>Draft Genome Sequences of Nine Cyanobacterial Strains from Diverse Habitats.</title>
        <authorList>
            <person name="Zhu T."/>
            <person name="Hou S."/>
            <person name="Lu X."/>
            <person name="Hess W.R."/>
        </authorList>
    </citation>
    <scope>NUCLEOTIDE SEQUENCE [LARGE SCALE GENOMIC DNA]</scope>
    <source>
        <strain evidence="1 2">5.2 s.c.1</strain>
    </source>
</reference>
<protein>
    <submittedName>
        <fullName evidence="1">Uncharacterized protein</fullName>
    </submittedName>
</protein>
<organism evidence="1 2">
    <name type="scientific">Chroogloeocystis siderophila 5.2 s.c.1</name>
    <dbReference type="NCBI Taxonomy" id="247279"/>
    <lineage>
        <taxon>Bacteria</taxon>
        <taxon>Bacillati</taxon>
        <taxon>Cyanobacteriota</taxon>
        <taxon>Cyanophyceae</taxon>
        <taxon>Oscillatoriophycideae</taxon>
        <taxon>Chroococcales</taxon>
        <taxon>Chroococcaceae</taxon>
        <taxon>Chroogloeocystis</taxon>
    </lineage>
</organism>